<sequence length="52" mass="5717">MTAMAMKAASALRGSGDWLAGLKTGAAPWLDLIAGPGPLWWRFTRWSQRNSR</sequence>
<gene>
    <name evidence="1" type="ORF">GV829_08325</name>
</gene>
<dbReference type="KEGG" id="slan:GV829_08325"/>
<evidence type="ECO:0000313" key="1">
    <source>
        <dbReference type="EMBL" id="QJQ32453.1"/>
    </source>
</evidence>
<name>A0A6M4ATN0_9SPHN</name>
<proteinExistence type="predicted"/>
<reference evidence="1 2" key="1">
    <citation type="submission" date="2020-01" db="EMBL/GenBank/DDBJ databases">
        <title>Sphingomonas sp. strain CSW-10.</title>
        <authorList>
            <person name="Chen W.-M."/>
        </authorList>
    </citation>
    <scope>NUCLEOTIDE SEQUENCE [LARGE SCALE GENOMIC DNA]</scope>
    <source>
        <strain evidence="1 2">CSW-10</strain>
    </source>
</reference>
<dbReference type="Proteomes" id="UP000503018">
    <property type="component" value="Chromosome"/>
</dbReference>
<organism evidence="1 2">
    <name type="scientific">Sphingomonas lacunae</name>
    <dbReference type="NCBI Taxonomy" id="2698828"/>
    <lineage>
        <taxon>Bacteria</taxon>
        <taxon>Pseudomonadati</taxon>
        <taxon>Pseudomonadota</taxon>
        <taxon>Alphaproteobacteria</taxon>
        <taxon>Sphingomonadales</taxon>
        <taxon>Sphingomonadaceae</taxon>
        <taxon>Sphingomonas</taxon>
    </lineage>
</organism>
<dbReference type="RefSeq" id="WP_169945724.1">
    <property type="nucleotide sequence ID" value="NZ_CP053015.1"/>
</dbReference>
<keyword evidence="2" id="KW-1185">Reference proteome</keyword>
<accession>A0A6M4ATN0</accession>
<dbReference type="AlphaFoldDB" id="A0A6M4ATN0"/>
<evidence type="ECO:0000313" key="2">
    <source>
        <dbReference type="Proteomes" id="UP000503018"/>
    </source>
</evidence>
<dbReference type="EMBL" id="CP053015">
    <property type="protein sequence ID" value="QJQ32453.1"/>
    <property type="molecule type" value="Genomic_DNA"/>
</dbReference>
<protein>
    <submittedName>
        <fullName evidence="1">Uncharacterized protein</fullName>
    </submittedName>
</protein>